<evidence type="ECO:0000256" key="9">
    <source>
        <dbReference type="SAM" id="MobiDB-lite"/>
    </source>
</evidence>
<evidence type="ECO:0000256" key="1">
    <source>
        <dbReference type="ARBA" id="ARBA00004123"/>
    </source>
</evidence>
<evidence type="ECO:0000259" key="10">
    <source>
        <dbReference type="Pfam" id="PF07106"/>
    </source>
</evidence>
<evidence type="ECO:0000256" key="6">
    <source>
        <dbReference type="ARBA" id="ARBA00023242"/>
    </source>
</evidence>
<evidence type="ECO:0000256" key="2">
    <source>
        <dbReference type="ARBA" id="ARBA00007922"/>
    </source>
</evidence>
<organism evidence="12 13">
    <name type="scientific">Thamnidium elegans</name>
    <dbReference type="NCBI Taxonomy" id="101142"/>
    <lineage>
        <taxon>Eukaryota</taxon>
        <taxon>Fungi</taxon>
        <taxon>Fungi incertae sedis</taxon>
        <taxon>Mucoromycota</taxon>
        <taxon>Mucoromycotina</taxon>
        <taxon>Mucoromycetes</taxon>
        <taxon>Mucorales</taxon>
        <taxon>Mucorineae</taxon>
        <taxon>Mucoraceae</taxon>
        <taxon>Thamnidium</taxon>
    </lineage>
</organism>
<dbReference type="PANTHER" id="PTHR15938">
    <property type="entry name" value="TBP-1 INTERACTING PROTEIN"/>
    <property type="match status" value="1"/>
</dbReference>
<name>A0A8H7SNL5_9FUNG</name>
<evidence type="ECO:0000313" key="13">
    <source>
        <dbReference type="Proteomes" id="UP000613177"/>
    </source>
</evidence>
<dbReference type="InterPro" id="IPR010776">
    <property type="entry name" value="Hop2_WH_dom"/>
</dbReference>
<feature type="domain" description="Homologous-pairing protein 2 winged helix" evidence="10">
    <location>
        <begin position="10"/>
        <end position="71"/>
    </location>
</feature>
<dbReference type="InterPro" id="IPR036390">
    <property type="entry name" value="WH_DNA-bd_sf"/>
</dbReference>
<keyword evidence="5" id="KW-0233">DNA recombination</keyword>
<dbReference type="Pfam" id="PF07106">
    <property type="entry name" value="WHD_TBPIP"/>
    <property type="match status" value="1"/>
</dbReference>
<keyword evidence="6" id="KW-0539">Nucleus</keyword>
<comment type="similarity">
    <text evidence="2">Belongs to the HOP2 family.</text>
</comment>
<dbReference type="GO" id="GO:0120231">
    <property type="term" value="C:DNA recombinase auxiliary factor complex"/>
    <property type="evidence" value="ECO:0007669"/>
    <property type="project" value="TreeGrafter"/>
</dbReference>
<dbReference type="SUPFAM" id="SSF64484">
    <property type="entry name" value="beta and beta-prime subunits of DNA dependent RNA-polymerase"/>
    <property type="match status" value="1"/>
</dbReference>
<dbReference type="GO" id="GO:0003690">
    <property type="term" value="F:double-stranded DNA binding"/>
    <property type="evidence" value="ECO:0007669"/>
    <property type="project" value="TreeGrafter"/>
</dbReference>
<comment type="subcellular location">
    <subcellularLocation>
        <location evidence="1">Nucleus</location>
    </subcellularLocation>
</comment>
<proteinExistence type="inferred from homology"/>
<reference evidence="12" key="1">
    <citation type="submission" date="2021-01" db="EMBL/GenBank/DDBJ databases">
        <title>Metabolic potential, ecology and presence of endohyphal bacteria is reflected in genomic diversity of Mucoromycotina.</title>
        <authorList>
            <person name="Muszewska A."/>
            <person name="Okrasinska A."/>
            <person name="Steczkiewicz K."/>
            <person name="Drgas O."/>
            <person name="Orlowska M."/>
            <person name="Perlinska-Lenart U."/>
            <person name="Aleksandrzak-Piekarczyk T."/>
            <person name="Szatraj K."/>
            <person name="Zielenkiewicz U."/>
            <person name="Pilsyk S."/>
            <person name="Malc E."/>
            <person name="Mieczkowski P."/>
            <person name="Kruszewska J.S."/>
            <person name="Biernat P."/>
            <person name="Pawlowska J."/>
        </authorList>
    </citation>
    <scope>NUCLEOTIDE SEQUENCE</scope>
    <source>
        <strain evidence="12">WA0000018081</strain>
    </source>
</reference>
<dbReference type="GO" id="GO:0000794">
    <property type="term" value="C:condensed nuclear chromosome"/>
    <property type="evidence" value="ECO:0007669"/>
    <property type="project" value="TreeGrafter"/>
</dbReference>
<accession>A0A8H7SNL5</accession>
<evidence type="ECO:0000256" key="4">
    <source>
        <dbReference type="ARBA" id="ARBA00023054"/>
    </source>
</evidence>
<dbReference type="InterPro" id="IPR040661">
    <property type="entry name" value="LZ3wCH"/>
</dbReference>
<feature type="coiled-coil region" evidence="8">
    <location>
        <begin position="80"/>
        <end position="144"/>
    </location>
</feature>
<dbReference type="InterPro" id="IPR036388">
    <property type="entry name" value="WH-like_DNA-bd_sf"/>
</dbReference>
<dbReference type="Gene3D" id="1.10.10.10">
    <property type="entry name" value="Winged helix-like DNA-binding domain superfamily/Winged helix DNA-binding domain"/>
    <property type="match status" value="1"/>
</dbReference>
<evidence type="ECO:0000259" key="11">
    <source>
        <dbReference type="Pfam" id="PF18517"/>
    </source>
</evidence>
<dbReference type="Proteomes" id="UP000613177">
    <property type="component" value="Unassembled WGS sequence"/>
</dbReference>
<feature type="region of interest" description="Disordered" evidence="9">
    <location>
        <begin position="185"/>
        <end position="212"/>
    </location>
</feature>
<evidence type="ECO:0000313" key="12">
    <source>
        <dbReference type="EMBL" id="KAG2233305.1"/>
    </source>
</evidence>
<dbReference type="GO" id="GO:0000709">
    <property type="term" value="P:meiotic joint molecule formation"/>
    <property type="evidence" value="ECO:0007669"/>
    <property type="project" value="TreeGrafter"/>
</dbReference>
<evidence type="ECO:0000256" key="3">
    <source>
        <dbReference type="ARBA" id="ARBA00016093"/>
    </source>
</evidence>
<dbReference type="GO" id="GO:0010774">
    <property type="term" value="P:meiotic strand invasion involved in reciprocal meiotic recombination"/>
    <property type="evidence" value="ECO:0007669"/>
    <property type="project" value="TreeGrafter"/>
</dbReference>
<dbReference type="GO" id="GO:0007129">
    <property type="term" value="P:homologous chromosome pairing at meiosis"/>
    <property type="evidence" value="ECO:0007669"/>
    <property type="project" value="TreeGrafter"/>
</dbReference>
<evidence type="ECO:0000256" key="8">
    <source>
        <dbReference type="SAM" id="Coils"/>
    </source>
</evidence>
<dbReference type="AlphaFoldDB" id="A0A8H7SNL5"/>
<keyword evidence="7" id="KW-0469">Meiosis</keyword>
<comment type="caution">
    <text evidence="12">The sequence shown here is derived from an EMBL/GenBank/DDBJ whole genome shotgun (WGS) entry which is preliminary data.</text>
</comment>
<dbReference type="SUPFAM" id="SSF46785">
    <property type="entry name" value="Winged helix' DNA-binding domain"/>
    <property type="match status" value="1"/>
</dbReference>
<evidence type="ECO:0000256" key="7">
    <source>
        <dbReference type="ARBA" id="ARBA00023254"/>
    </source>
</evidence>
<sequence length="212" mass="24451">MAKKKNSNKEEEQAVLDYLTKSNRPYSATDIFNNLHSKYSKTSITKALEKLVEDETVFAKVYGKTTIYSVKQVTNPSDNVGELSNSISELTEKYQEILTENKKLDTTLTSIKNKPTTLEATELLEKLKQENTLMQERLNSLKEGTALVPPEKRKRTNKEYDTYRQLWKKRRGMFRDIFKTVTEHLPGPPTELKEKLGIEEDDIPFEQDPLAS</sequence>
<protein>
    <recommendedName>
        <fullName evidence="3">Homologous-pairing protein 2 homolog</fullName>
    </recommendedName>
</protein>
<feature type="domain" description="Leucine zipper with capping helix" evidence="11">
    <location>
        <begin position="149"/>
        <end position="201"/>
    </location>
</feature>
<keyword evidence="13" id="KW-1185">Reference proteome</keyword>
<dbReference type="Pfam" id="PF18517">
    <property type="entry name" value="LZ3wCH"/>
    <property type="match status" value="1"/>
</dbReference>
<keyword evidence="4 8" id="KW-0175">Coiled coil</keyword>
<evidence type="ECO:0000256" key="5">
    <source>
        <dbReference type="ARBA" id="ARBA00023172"/>
    </source>
</evidence>
<dbReference type="PANTHER" id="PTHR15938:SF0">
    <property type="entry name" value="HOMOLOGOUS-PAIRING PROTEIN 2 HOMOLOG"/>
    <property type="match status" value="1"/>
</dbReference>
<dbReference type="GO" id="GO:0120230">
    <property type="term" value="F:recombinase activator activity"/>
    <property type="evidence" value="ECO:0007669"/>
    <property type="project" value="TreeGrafter"/>
</dbReference>
<gene>
    <name evidence="12" type="ORF">INT48_007741</name>
</gene>
<dbReference type="EMBL" id="JAEPRE010000083">
    <property type="protein sequence ID" value="KAG2233305.1"/>
    <property type="molecule type" value="Genomic_DNA"/>
</dbReference>